<reference evidence="1" key="2">
    <citation type="submission" date="2020-05" db="UniProtKB">
        <authorList>
            <consortium name="EnsemblMetazoa"/>
        </authorList>
    </citation>
    <scope>IDENTIFICATION</scope>
    <source>
        <strain evidence="1">A-37</strain>
    </source>
</reference>
<dbReference type="EMBL" id="AXCM01012885">
    <property type="status" value="NOT_ANNOTATED_CDS"/>
    <property type="molecule type" value="Genomic_DNA"/>
</dbReference>
<organism evidence="1 2">
    <name type="scientific">Anopheles culicifacies</name>
    <dbReference type="NCBI Taxonomy" id="139723"/>
    <lineage>
        <taxon>Eukaryota</taxon>
        <taxon>Metazoa</taxon>
        <taxon>Ecdysozoa</taxon>
        <taxon>Arthropoda</taxon>
        <taxon>Hexapoda</taxon>
        <taxon>Insecta</taxon>
        <taxon>Pterygota</taxon>
        <taxon>Neoptera</taxon>
        <taxon>Endopterygota</taxon>
        <taxon>Diptera</taxon>
        <taxon>Nematocera</taxon>
        <taxon>Culicoidea</taxon>
        <taxon>Culicidae</taxon>
        <taxon>Anophelinae</taxon>
        <taxon>Anopheles</taxon>
        <taxon>culicifacies species complex</taxon>
    </lineage>
</organism>
<dbReference type="VEuPathDB" id="VectorBase:ACUA000199"/>
<reference evidence="2" key="1">
    <citation type="submission" date="2013-09" db="EMBL/GenBank/DDBJ databases">
        <title>The Genome Sequence of Anopheles culicifacies species A.</title>
        <authorList>
            <consortium name="The Broad Institute Genomics Platform"/>
            <person name="Neafsey D.E."/>
            <person name="Besansky N."/>
            <person name="Howell P."/>
            <person name="Walton C."/>
            <person name="Young S.K."/>
            <person name="Zeng Q."/>
            <person name="Gargeya S."/>
            <person name="Fitzgerald M."/>
            <person name="Haas B."/>
            <person name="Abouelleil A."/>
            <person name="Allen A.W."/>
            <person name="Alvarado L."/>
            <person name="Arachchi H.M."/>
            <person name="Berlin A.M."/>
            <person name="Chapman S.B."/>
            <person name="Gainer-Dewar J."/>
            <person name="Goldberg J."/>
            <person name="Griggs A."/>
            <person name="Gujja S."/>
            <person name="Hansen M."/>
            <person name="Howarth C."/>
            <person name="Imamovic A."/>
            <person name="Ireland A."/>
            <person name="Larimer J."/>
            <person name="McCowan C."/>
            <person name="Murphy C."/>
            <person name="Pearson M."/>
            <person name="Poon T.W."/>
            <person name="Priest M."/>
            <person name="Roberts A."/>
            <person name="Saif S."/>
            <person name="Shea T."/>
            <person name="Sisk P."/>
            <person name="Sykes S."/>
            <person name="Wortman J."/>
            <person name="Nusbaum C."/>
            <person name="Birren B."/>
        </authorList>
    </citation>
    <scope>NUCLEOTIDE SEQUENCE [LARGE SCALE GENOMIC DNA]</scope>
    <source>
        <strain evidence="2">A-37</strain>
    </source>
</reference>
<keyword evidence="2" id="KW-1185">Reference proteome</keyword>
<dbReference type="EnsemblMetazoa" id="ACUA000199-RA">
    <property type="protein sequence ID" value="ACUA000199-PA"/>
    <property type="gene ID" value="ACUA000199"/>
</dbReference>
<proteinExistence type="predicted"/>
<dbReference type="AlphaFoldDB" id="A0A182LRJ9"/>
<accession>A0A182LRJ9</accession>
<evidence type="ECO:0000313" key="1">
    <source>
        <dbReference type="EnsemblMetazoa" id="ACUA000199-PA"/>
    </source>
</evidence>
<evidence type="ECO:0000313" key="2">
    <source>
        <dbReference type="Proteomes" id="UP000075883"/>
    </source>
</evidence>
<protein>
    <submittedName>
        <fullName evidence="1">Uncharacterized protein</fullName>
    </submittedName>
</protein>
<name>A0A182LRJ9_9DIPT</name>
<sequence>MSIRLGGIVPGGKIPHVRYLKPTISNRFRVVLTLRTHSARSQVADALEDTLDNGWFVAEVVRSERTVKPINVVQLVQLVGQRLVGGGTQIARHRCQMTGRTDAILIEHGGGKHEPDRFLKREQYRFALGEQFHRFIACK</sequence>
<dbReference type="Proteomes" id="UP000075883">
    <property type="component" value="Unassembled WGS sequence"/>
</dbReference>